<dbReference type="Proteomes" id="UP001596380">
    <property type="component" value="Unassembled WGS sequence"/>
</dbReference>
<dbReference type="EMBL" id="JBHSXS010000014">
    <property type="protein sequence ID" value="MFC6882596.1"/>
    <property type="molecule type" value="Genomic_DNA"/>
</dbReference>
<evidence type="ECO:0000256" key="1">
    <source>
        <dbReference type="SAM" id="MobiDB-lite"/>
    </source>
</evidence>
<proteinExistence type="predicted"/>
<accession>A0ABW2CNU8</accession>
<protein>
    <recommendedName>
        <fullName evidence="4">Gluconolaconase</fullName>
    </recommendedName>
</protein>
<feature type="compositionally biased region" description="Low complexity" evidence="1">
    <location>
        <begin position="198"/>
        <end position="209"/>
    </location>
</feature>
<evidence type="ECO:0000313" key="2">
    <source>
        <dbReference type="EMBL" id="MFC6882596.1"/>
    </source>
</evidence>
<dbReference type="RefSeq" id="WP_160822405.1">
    <property type="nucleotide sequence ID" value="NZ_JBHSXE010000001.1"/>
</dbReference>
<reference evidence="3" key="1">
    <citation type="journal article" date="2019" name="Int. J. Syst. Evol. Microbiol.">
        <title>The Global Catalogue of Microorganisms (GCM) 10K type strain sequencing project: providing services to taxonomists for standard genome sequencing and annotation.</title>
        <authorList>
            <consortium name="The Broad Institute Genomics Platform"/>
            <consortium name="The Broad Institute Genome Sequencing Center for Infectious Disease"/>
            <person name="Wu L."/>
            <person name="Ma J."/>
        </authorList>
    </citation>
    <scope>NUCLEOTIDE SEQUENCE [LARGE SCALE GENOMIC DNA]</scope>
    <source>
        <strain evidence="3">JCM 3369</strain>
    </source>
</reference>
<name>A0ABW2CNU8_9ACTN</name>
<keyword evidence="3" id="KW-1185">Reference proteome</keyword>
<comment type="caution">
    <text evidence="2">The sequence shown here is derived from an EMBL/GenBank/DDBJ whole genome shotgun (WGS) entry which is preliminary data.</text>
</comment>
<sequence>MAGNSTENTVGTAYIGDVFMRHPLTTQNQQELELDAKAGAILRRNEERGVLKRTPKDGKEEICPVGFSLNEKWYGRVPAREQTAHERGWYAYLNVGVPLIEERSDIEQPPPDLISKQTYINGTDPIKVTVTDTVEFEISNTISWSLAGEVKLTFGARTSTALQQQLAKSMAMKQHQKSTQLSSKDRLGGDSESQTEMTSTTTATGSATGTGELWGDLMLGITGSISGSLTTAWKHQSSVSVEISSRVDVLATTRRQVRTFDYQIPITFGGWVALYYDQPVRIPDDTPQDKEPEYSHVIAWKLGERSKDNGNFDLADEGKRFMQKGIAEMVAVRTGEHRVFQPEKLDFPESKERPQKEQSHQE</sequence>
<evidence type="ECO:0008006" key="4">
    <source>
        <dbReference type="Google" id="ProtNLM"/>
    </source>
</evidence>
<organism evidence="2 3">
    <name type="scientific">Actinomadura yumaensis</name>
    <dbReference type="NCBI Taxonomy" id="111807"/>
    <lineage>
        <taxon>Bacteria</taxon>
        <taxon>Bacillati</taxon>
        <taxon>Actinomycetota</taxon>
        <taxon>Actinomycetes</taxon>
        <taxon>Streptosporangiales</taxon>
        <taxon>Thermomonosporaceae</taxon>
        <taxon>Actinomadura</taxon>
    </lineage>
</organism>
<gene>
    <name evidence="2" type="ORF">ACFQKB_22765</name>
</gene>
<evidence type="ECO:0000313" key="3">
    <source>
        <dbReference type="Proteomes" id="UP001596380"/>
    </source>
</evidence>
<feature type="region of interest" description="Disordered" evidence="1">
    <location>
        <begin position="340"/>
        <end position="362"/>
    </location>
</feature>
<feature type="region of interest" description="Disordered" evidence="1">
    <location>
        <begin position="173"/>
        <end position="209"/>
    </location>
</feature>